<proteinExistence type="predicted"/>
<dbReference type="EMBL" id="JASPKY010000011">
    <property type="protein sequence ID" value="KAK9753737.1"/>
    <property type="molecule type" value="Genomic_DNA"/>
</dbReference>
<sequence>MSDQRWVKRILTEEAGGRRRRDCPRKKWLERILTEEAGGRRRRDCPRKKWLEELKKDLREVGVRNWQKEALERRTWQRRVKDLTAKGHAAL</sequence>
<dbReference type="Proteomes" id="UP001458880">
    <property type="component" value="Unassembled WGS sequence"/>
</dbReference>
<protein>
    <submittedName>
        <fullName evidence="1">Uncharacterized protein</fullName>
    </submittedName>
</protein>
<evidence type="ECO:0000313" key="2">
    <source>
        <dbReference type="Proteomes" id="UP001458880"/>
    </source>
</evidence>
<name>A0AAW1N5K8_POPJA</name>
<evidence type="ECO:0000313" key="1">
    <source>
        <dbReference type="EMBL" id="KAK9753737.1"/>
    </source>
</evidence>
<accession>A0AAW1N5K8</accession>
<dbReference type="AlphaFoldDB" id="A0AAW1N5K8"/>
<organism evidence="1 2">
    <name type="scientific">Popillia japonica</name>
    <name type="common">Japanese beetle</name>
    <dbReference type="NCBI Taxonomy" id="7064"/>
    <lineage>
        <taxon>Eukaryota</taxon>
        <taxon>Metazoa</taxon>
        <taxon>Ecdysozoa</taxon>
        <taxon>Arthropoda</taxon>
        <taxon>Hexapoda</taxon>
        <taxon>Insecta</taxon>
        <taxon>Pterygota</taxon>
        <taxon>Neoptera</taxon>
        <taxon>Endopterygota</taxon>
        <taxon>Coleoptera</taxon>
        <taxon>Polyphaga</taxon>
        <taxon>Scarabaeiformia</taxon>
        <taxon>Scarabaeidae</taxon>
        <taxon>Rutelinae</taxon>
        <taxon>Popillia</taxon>
    </lineage>
</organism>
<keyword evidence="2" id="KW-1185">Reference proteome</keyword>
<reference evidence="1 2" key="1">
    <citation type="journal article" date="2024" name="BMC Genomics">
        <title>De novo assembly and annotation of Popillia japonica's genome with initial clues to its potential as an invasive pest.</title>
        <authorList>
            <person name="Cucini C."/>
            <person name="Boschi S."/>
            <person name="Funari R."/>
            <person name="Cardaioli E."/>
            <person name="Iannotti N."/>
            <person name="Marturano G."/>
            <person name="Paoli F."/>
            <person name="Bruttini M."/>
            <person name="Carapelli A."/>
            <person name="Frati F."/>
            <person name="Nardi F."/>
        </authorList>
    </citation>
    <scope>NUCLEOTIDE SEQUENCE [LARGE SCALE GENOMIC DNA]</scope>
    <source>
        <strain evidence="1">DMR45628</strain>
    </source>
</reference>
<gene>
    <name evidence="1" type="ORF">QE152_g1809</name>
</gene>
<comment type="caution">
    <text evidence="1">The sequence shown here is derived from an EMBL/GenBank/DDBJ whole genome shotgun (WGS) entry which is preliminary data.</text>
</comment>